<dbReference type="OrthoDB" id="5425806at2759"/>
<dbReference type="Proteomes" id="UP000184300">
    <property type="component" value="Unassembled WGS sequence"/>
</dbReference>
<protein>
    <submittedName>
        <fullName evidence="1">Uncharacterized protein</fullName>
    </submittedName>
</protein>
<sequence length="124" mass="15195">MKRFLDEGKLRIHKRDREFTLFLDLDTKYHHEFITNLNNHVYDRGYAWPDMLQQENELRSCAKSFVKRYGRLYWGSEENRRKYLMTDSFDKSPEAMAVYPELKEEYVAFFCWLVCGFRCRVGWL</sequence>
<proteinExistence type="predicted"/>
<gene>
    <name evidence="1" type="ORF">ASPGLDRAFT_121158</name>
</gene>
<dbReference type="GeneID" id="34456471"/>
<evidence type="ECO:0000313" key="2">
    <source>
        <dbReference type="Proteomes" id="UP000184300"/>
    </source>
</evidence>
<keyword evidence="2" id="KW-1185">Reference proteome</keyword>
<accession>A0A1L9VRU6</accession>
<evidence type="ECO:0000313" key="1">
    <source>
        <dbReference type="EMBL" id="OJJ86627.1"/>
    </source>
</evidence>
<organism evidence="1 2">
    <name type="scientific">Aspergillus glaucus CBS 516.65</name>
    <dbReference type="NCBI Taxonomy" id="1160497"/>
    <lineage>
        <taxon>Eukaryota</taxon>
        <taxon>Fungi</taxon>
        <taxon>Dikarya</taxon>
        <taxon>Ascomycota</taxon>
        <taxon>Pezizomycotina</taxon>
        <taxon>Eurotiomycetes</taxon>
        <taxon>Eurotiomycetidae</taxon>
        <taxon>Eurotiales</taxon>
        <taxon>Aspergillaceae</taxon>
        <taxon>Aspergillus</taxon>
        <taxon>Aspergillus subgen. Aspergillus</taxon>
    </lineage>
</organism>
<dbReference type="EMBL" id="KV878892">
    <property type="protein sequence ID" value="OJJ86627.1"/>
    <property type="molecule type" value="Genomic_DNA"/>
</dbReference>
<dbReference type="RefSeq" id="XP_022403316.1">
    <property type="nucleotide sequence ID" value="XM_022540210.1"/>
</dbReference>
<dbReference type="VEuPathDB" id="FungiDB:ASPGLDRAFT_121158"/>
<name>A0A1L9VRU6_ASPGL</name>
<reference evidence="2" key="1">
    <citation type="journal article" date="2017" name="Genome Biol.">
        <title>Comparative genomics reveals high biological diversity and specific adaptations in the industrially and medically important fungal genus Aspergillus.</title>
        <authorList>
            <person name="de Vries R.P."/>
            <person name="Riley R."/>
            <person name="Wiebenga A."/>
            <person name="Aguilar-Osorio G."/>
            <person name="Amillis S."/>
            <person name="Uchima C.A."/>
            <person name="Anderluh G."/>
            <person name="Asadollahi M."/>
            <person name="Askin M."/>
            <person name="Barry K."/>
            <person name="Battaglia E."/>
            <person name="Bayram O."/>
            <person name="Benocci T."/>
            <person name="Braus-Stromeyer S.A."/>
            <person name="Caldana C."/>
            <person name="Canovas D."/>
            <person name="Cerqueira G.C."/>
            <person name="Chen F."/>
            <person name="Chen W."/>
            <person name="Choi C."/>
            <person name="Clum A."/>
            <person name="Dos Santos R.A."/>
            <person name="Damasio A.R."/>
            <person name="Diallinas G."/>
            <person name="Emri T."/>
            <person name="Fekete E."/>
            <person name="Flipphi M."/>
            <person name="Freyberg S."/>
            <person name="Gallo A."/>
            <person name="Gournas C."/>
            <person name="Habgood R."/>
            <person name="Hainaut M."/>
            <person name="Harispe M.L."/>
            <person name="Henrissat B."/>
            <person name="Hilden K.S."/>
            <person name="Hope R."/>
            <person name="Hossain A."/>
            <person name="Karabika E."/>
            <person name="Karaffa L."/>
            <person name="Karanyi Z."/>
            <person name="Krasevec N."/>
            <person name="Kuo A."/>
            <person name="Kusch H."/>
            <person name="LaButti K."/>
            <person name="Lagendijk E.L."/>
            <person name="Lapidus A."/>
            <person name="Levasseur A."/>
            <person name="Lindquist E."/>
            <person name="Lipzen A."/>
            <person name="Logrieco A.F."/>
            <person name="MacCabe A."/>
            <person name="Maekelae M.R."/>
            <person name="Malavazi I."/>
            <person name="Melin P."/>
            <person name="Meyer V."/>
            <person name="Mielnichuk N."/>
            <person name="Miskei M."/>
            <person name="Molnar A.P."/>
            <person name="Mule G."/>
            <person name="Ngan C.Y."/>
            <person name="Orejas M."/>
            <person name="Orosz E."/>
            <person name="Ouedraogo J.P."/>
            <person name="Overkamp K.M."/>
            <person name="Park H.-S."/>
            <person name="Perrone G."/>
            <person name="Piumi F."/>
            <person name="Punt P.J."/>
            <person name="Ram A.F."/>
            <person name="Ramon A."/>
            <person name="Rauscher S."/>
            <person name="Record E."/>
            <person name="Riano-Pachon D.M."/>
            <person name="Robert V."/>
            <person name="Roehrig J."/>
            <person name="Ruller R."/>
            <person name="Salamov A."/>
            <person name="Salih N.S."/>
            <person name="Samson R.A."/>
            <person name="Sandor E."/>
            <person name="Sanguinetti M."/>
            <person name="Schuetze T."/>
            <person name="Sepcic K."/>
            <person name="Shelest E."/>
            <person name="Sherlock G."/>
            <person name="Sophianopoulou V."/>
            <person name="Squina F.M."/>
            <person name="Sun H."/>
            <person name="Susca A."/>
            <person name="Todd R.B."/>
            <person name="Tsang A."/>
            <person name="Unkles S.E."/>
            <person name="van de Wiele N."/>
            <person name="van Rossen-Uffink D."/>
            <person name="Oliveira J.V."/>
            <person name="Vesth T.C."/>
            <person name="Visser J."/>
            <person name="Yu J.-H."/>
            <person name="Zhou M."/>
            <person name="Andersen M.R."/>
            <person name="Archer D.B."/>
            <person name="Baker S.E."/>
            <person name="Benoit I."/>
            <person name="Brakhage A.A."/>
            <person name="Braus G.H."/>
            <person name="Fischer R."/>
            <person name="Frisvad J.C."/>
            <person name="Goldman G.H."/>
            <person name="Houbraken J."/>
            <person name="Oakley B."/>
            <person name="Pocsi I."/>
            <person name="Scazzocchio C."/>
            <person name="Seiboth B."/>
            <person name="vanKuyk P.A."/>
            <person name="Wortman J."/>
            <person name="Dyer P.S."/>
            <person name="Grigoriev I.V."/>
        </authorList>
    </citation>
    <scope>NUCLEOTIDE SEQUENCE [LARGE SCALE GENOMIC DNA]</scope>
    <source>
        <strain evidence="2">CBS 516.65</strain>
    </source>
</reference>
<dbReference type="AlphaFoldDB" id="A0A1L9VRU6"/>
<dbReference type="STRING" id="1160497.A0A1L9VRU6"/>